<dbReference type="EMBL" id="BART01005384">
    <property type="protein sequence ID" value="GAG65196.1"/>
    <property type="molecule type" value="Genomic_DNA"/>
</dbReference>
<reference evidence="1" key="1">
    <citation type="journal article" date="2014" name="Front. Microbiol.">
        <title>High frequency of phylogenetically diverse reductive dehalogenase-homologous genes in deep subseafloor sedimentary metagenomes.</title>
        <authorList>
            <person name="Kawai M."/>
            <person name="Futagami T."/>
            <person name="Toyoda A."/>
            <person name="Takaki Y."/>
            <person name="Nishi S."/>
            <person name="Hori S."/>
            <person name="Arai W."/>
            <person name="Tsubouchi T."/>
            <person name="Morono Y."/>
            <person name="Uchiyama I."/>
            <person name="Ito T."/>
            <person name="Fujiyama A."/>
            <person name="Inagaki F."/>
            <person name="Takami H."/>
        </authorList>
    </citation>
    <scope>NUCLEOTIDE SEQUENCE</scope>
    <source>
        <strain evidence="1">Expedition CK06-06</strain>
    </source>
</reference>
<feature type="non-terminal residue" evidence="1">
    <location>
        <position position="1"/>
    </location>
</feature>
<proteinExistence type="predicted"/>
<evidence type="ECO:0000313" key="1">
    <source>
        <dbReference type="EMBL" id="GAG65196.1"/>
    </source>
</evidence>
<sequence>LNDRDVVRHRLVQEIIRAYEREDLRNQERE</sequence>
<comment type="caution">
    <text evidence="1">The sequence shown here is derived from an EMBL/GenBank/DDBJ whole genome shotgun (WGS) entry which is preliminary data.</text>
</comment>
<evidence type="ECO:0008006" key="2">
    <source>
        <dbReference type="Google" id="ProtNLM"/>
    </source>
</evidence>
<accession>X1AZL7</accession>
<name>X1AZL7_9ZZZZ</name>
<dbReference type="AlphaFoldDB" id="X1AZL7"/>
<protein>
    <recommendedName>
        <fullName evidence="2">PhoH-like protein domain-containing protein</fullName>
    </recommendedName>
</protein>
<gene>
    <name evidence="1" type="ORF">S01H4_12587</name>
</gene>
<organism evidence="1">
    <name type="scientific">marine sediment metagenome</name>
    <dbReference type="NCBI Taxonomy" id="412755"/>
    <lineage>
        <taxon>unclassified sequences</taxon>
        <taxon>metagenomes</taxon>
        <taxon>ecological metagenomes</taxon>
    </lineage>
</organism>